<feature type="domain" description="Beta-xylosidase C-terminal Concanavalin A-like" evidence="8">
    <location>
        <begin position="352"/>
        <end position="533"/>
    </location>
</feature>
<dbReference type="Gene3D" id="2.115.10.20">
    <property type="entry name" value="Glycosyl hydrolase domain, family 43"/>
    <property type="match status" value="1"/>
</dbReference>
<dbReference type="Pfam" id="PF04616">
    <property type="entry name" value="Glyco_hydro_43"/>
    <property type="match status" value="1"/>
</dbReference>
<feature type="site" description="Important for catalytic activity, responsible for pKa modulation of the active site Glu and correct orientation of both the proton donor and substrate" evidence="5">
    <location>
        <position position="167"/>
    </location>
</feature>
<keyword evidence="3 6" id="KW-0326">Glycosidase</keyword>
<dbReference type="Proteomes" id="UP000298471">
    <property type="component" value="Unassembled WGS sequence"/>
</dbReference>
<sequence>MALASNSSLLLVLALGGLGACQSATPSVSTPTAHAAETIAEAEAPAISIVNPVLPGDFPDPSITKVGDTYWATATSSNWGPAFPLLQSTNLTDWQLVGHVFPGELPTWADYYFWAPEISQEGNKTYIYYTAHQKGGNLAVGIASADRPEGPYTDHGPLVGQPNGSIDGFPMRDENGQLYLIWKEDGNSVQRPTPIWAQRLNEEHTALLGEKKELFRNTAPWEGNLVEGVCMIKRNEYFYAFYAGNGCCGHNCTYGIGVARAKNLLGPWEKYDKNPVLTKNEKWACPGHGTVFNRGKRWYMLHHAYDTGSFEFVGRQGVISEFAWTASDWPEFRSDGSVPPQAAPALTARDLRDEFDQPTLLPTWQWPVEERPTAVVRGGKLFLTARPQHSGAVLGQQTSTADYTATTTVLNPGKLVAGTLAGLAAHGDPENTLALTAGNGKLQLWQLQKGKSKTLSETKLPTSAYAALTLRLQTQKGNSFRFSWSADSGRSWQNMPGISSPIDGTYLPPWDRGVRVGVLAKGPSSAVVVFENFSLENQVITAQAAETRPGGK</sequence>
<feature type="active site" description="Proton acceptor" evidence="4">
    <location>
        <position position="60"/>
    </location>
</feature>
<dbReference type="SUPFAM" id="SSF75005">
    <property type="entry name" value="Arabinanase/levansucrase/invertase"/>
    <property type="match status" value="1"/>
</dbReference>
<dbReference type="RefSeq" id="WP_135392125.1">
    <property type="nucleotide sequence ID" value="NZ_SRMB01000001.1"/>
</dbReference>
<gene>
    <name evidence="9" type="ORF">E5K02_03530</name>
</gene>
<evidence type="ECO:0000256" key="2">
    <source>
        <dbReference type="ARBA" id="ARBA00022801"/>
    </source>
</evidence>
<organism evidence="9 10">
    <name type="scientific">Hymenobacter metallicola</name>
    <dbReference type="NCBI Taxonomy" id="2563114"/>
    <lineage>
        <taxon>Bacteria</taxon>
        <taxon>Pseudomonadati</taxon>
        <taxon>Bacteroidota</taxon>
        <taxon>Cytophagia</taxon>
        <taxon>Cytophagales</taxon>
        <taxon>Hymenobacteraceae</taxon>
        <taxon>Hymenobacter</taxon>
    </lineage>
</organism>
<evidence type="ECO:0000256" key="6">
    <source>
        <dbReference type="RuleBase" id="RU361187"/>
    </source>
</evidence>
<evidence type="ECO:0000256" key="7">
    <source>
        <dbReference type="SAM" id="SignalP"/>
    </source>
</evidence>
<dbReference type="GO" id="GO:0005975">
    <property type="term" value="P:carbohydrate metabolic process"/>
    <property type="evidence" value="ECO:0007669"/>
    <property type="project" value="InterPro"/>
</dbReference>
<dbReference type="InterPro" id="IPR006710">
    <property type="entry name" value="Glyco_hydro_43"/>
</dbReference>
<accession>A0A4Z0QES3</accession>
<dbReference type="SUPFAM" id="SSF49899">
    <property type="entry name" value="Concanavalin A-like lectins/glucanases"/>
    <property type="match status" value="1"/>
</dbReference>
<reference evidence="9 10" key="1">
    <citation type="submission" date="2019-04" db="EMBL/GenBank/DDBJ databases">
        <authorList>
            <person name="Feng G."/>
            <person name="Zhang J."/>
            <person name="Zhu H."/>
        </authorList>
    </citation>
    <scope>NUCLEOTIDE SEQUENCE [LARGE SCALE GENOMIC DNA]</scope>
    <source>
        <strain evidence="9 10">9PBR-1</strain>
    </source>
</reference>
<dbReference type="InterPro" id="IPR041542">
    <property type="entry name" value="GH43_C2"/>
</dbReference>
<dbReference type="InterPro" id="IPR023296">
    <property type="entry name" value="Glyco_hydro_beta-prop_sf"/>
</dbReference>
<dbReference type="AlphaFoldDB" id="A0A4Z0QES3"/>
<evidence type="ECO:0000256" key="1">
    <source>
        <dbReference type="ARBA" id="ARBA00009865"/>
    </source>
</evidence>
<feature type="active site" description="Proton donor" evidence="4">
    <location>
        <position position="227"/>
    </location>
</feature>
<dbReference type="PANTHER" id="PTHR42812">
    <property type="entry name" value="BETA-XYLOSIDASE"/>
    <property type="match status" value="1"/>
</dbReference>
<keyword evidence="2 6" id="KW-0378">Hydrolase</keyword>
<keyword evidence="7" id="KW-0732">Signal</keyword>
<keyword evidence="10" id="KW-1185">Reference proteome</keyword>
<dbReference type="OrthoDB" id="9801455at2"/>
<evidence type="ECO:0000256" key="4">
    <source>
        <dbReference type="PIRSR" id="PIRSR606710-1"/>
    </source>
</evidence>
<comment type="caution">
    <text evidence="9">The sequence shown here is derived from an EMBL/GenBank/DDBJ whole genome shotgun (WGS) entry which is preliminary data.</text>
</comment>
<dbReference type="InterPro" id="IPR051795">
    <property type="entry name" value="Glycosyl_Hydrlase_43"/>
</dbReference>
<dbReference type="Gene3D" id="2.60.120.200">
    <property type="match status" value="1"/>
</dbReference>
<evidence type="ECO:0000259" key="8">
    <source>
        <dbReference type="Pfam" id="PF17851"/>
    </source>
</evidence>
<evidence type="ECO:0000256" key="3">
    <source>
        <dbReference type="ARBA" id="ARBA00023295"/>
    </source>
</evidence>
<dbReference type="Pfam" id="PF17851">
    <property type="entry name" value="GH43_C2"/>
    <property type="match status" value="1"/>
</dbReference>
<name>A0A4Z0QES3_9BACT</name>
<evidence type="ECO:0000313" key="10">
    <source>
        <dbReference type="Proteomes" id="UP000298471"/>
    </source>
</evidence>
<proteinExistence type="inferred from homology"/>
<feature type="chain" id="PRO_5021397288" evidence="7">
    <location>
        <begin position="24"/>
        <end position="552"/>
    </location>
</feature>
<dbReference type="PANTHER" id="PTHR42812:SF5">
    <property type="entry name" value="ENDO-ARABINASE"/>
    <property type="match status" value="1"/>
</dbReference>
<evidence type="ECO:0000313" key="9">
    <source>
        <dbReference type="EMBL" id="TGE28548.1"/>
    </source>
</evidence>
<evidence type="ECO:0000256" key="5">
    <source>
        <dbReference type="PIRSR" id="PIRSR606710-2"/>
    </source>
</evidence>
<comment type="similarity">
    <text evidence="1 6">Belongs to the glycosyl hydrolase 43 family.</text>
</comment>
<dbReference type="GO" id="GO:0004553">
    <property type="term" value="F:hydrolase activity, hydrolyzing O-glycosyl compounds"/>
    <property type="evidence" value="ECO:0007669"/>
    <property type="project" value="InterPro"/>
</dbReference>
<dbReference type="InterPro" id="IPR013320">
    <property type="entry name" value="ConA-like_dom_sf"/>
</dbReference>
<feature type="signal peptide" evidence="7">
    <location>
        <begin position="1"/>
        <end position="23"/>
    </location>
</feature>
<dbReference type="EMBL" id="SRMB01000001">
    <property type="protein sequence ID" value="TGE28548.1"/>
    <property type="molecule type" value="Genomic_DNA"/>
</dbReference>
<protein>
    <submittedName>
        <fullName evidence="9">Glycoside hydrolase</fullName>
    </submittedName>
</protein>
<dbReference type="CDD" id="cd08999">
    <property type="entry name" value="GH43_ABN-like"/>
    <property type="match status" value="1"/>
</dbReference>